<feature type="chain" id="PRO_5035770693" evidence="2">
    <location>
        <begin position="20"/>
        <end position="77"/>
    </location>
</feature>
<organism evidence="3 4">
    <name type="scientific">Phytophthora boehmeriae</name>
    <dbReference type="NCBI Taxonomy" id="109152"/>
    <lineage>
        <taxon>Eukaryota</taxon>
        <taxon>Sar</taxon>
        <taxon>Stramenopiles</taxon>
        <taxon>Oomycota</taxon>
        <taxon>Peronosporomycetes</taxon>
        <taxon>Peronosporales</taxon>
        <taxon>Peronosporaceae</taxon>
        <taxon>Phytophthora</taxon>
    </lineage>
</organism>
<keyword evidence="1" id="KW-0812">Transmembrane</keyword>
<keyword evidence="1" id="KW-1133">Transmembrane helix</keyword>
<protein>
    <submittedName>
        <fullName evidence="3">Uncharacterized protein</fullName>
    </submittedName>
</protein>
<evidence type="ECO:0000313" key="3">
    <source>
        <dbReference type="EMBL" id="KAG7393311.1"/>
    </source>
</evidence>
<keyword evidence="4" id="KW-1185">Reference proteome</keyword>
<dbReference type="OrthoDB" id="648861at2759"/>
<keyword evidence="2" id="KW-0732">Signal</keyword>
<accession>A0A8T1WJE6</accession>
<proteinExistence type="predicted"/>
<dbReference type="AlphaFoldDB" id="A0A8T1WJE6"/>
<evidence type="ECO:0000256" key="1">
    <source>
        <dbReference type="SAM" id="Phobius"/>
    </source>
</evidence>
<evidence type="ECO:0000256" key="2">
    <source>
        <dbReference type="SAM" id="SignalP"/>
    </source>
</evidence>
<name>A0A8T1WJE6_9STRA</name>
<evidence type="ECO:0000313" key="4">
    <source>
        <dbReference type="Proteomes" id="UP000693981"/>
    </source>
</evidence>
<feature type="transmembrane region" description="Helical" evidence="1">
    <location>
        <begin position="41"/>
        <end position="63"/>
    </location>
</feature>
<gene>
    <name evidence="3" type="ORF">PHYBOEH_006153</name>
</gene>
<feature type="signal peptide" evidence="2">
    <location>
        <begin position="1"/>
        <end position="19"/>
    </location>
</feature>
<sequence length="77" mass="7772">MEATVFACLIMGVISALLALDSAACTGGILDACVLSPPANMVTLILSTATLVPVGACLITAWLDARGGATDEHKPLM</sequence>
<dbReference type="EMBL" id="JAGDFL010000321">
    <property type="protein sequence ID" value="KAG7393311.1"/>
    <property type="molecule type" value="Genomic_DNA"/>
</dbReference>
<reference evidence="3" key="1">
    <citation type="submission" date="2021-02" db="EMBL/GenBank/DDBJ databases">
        <authorList>
            <person name="Palmer J.M."/>
        </authorList>
    </citation>
    <scope>NUCLEOTIDE SEQUENCE</scope>
    <source>
        <strain evidence="3">SCRP23</strain>
    </source>
</reference>
<dbReference type="Proteomes" id="UP000693981">
    <property type="component" value="Unassembled WGS sequence"/>
</dbReference>
<keyword evidence="1" id="KW-0472">Membrane</keyword>
<comment type="caution">
    <text evidence="3">The sequence shown here is derived from an EMBL/GenBank/DDBJ whole genome shotgun (WGS) entry which is preliminary data.</text>
</comment>